<dbReference type="EMBL" id="OA883486">
    <property type="protein sequence ID" value="CAD7279040.1"/>
    <property type="molecule type" value="Genomic_DNA"/>
</dbReference>
<dbReference type="InterPro" id="IPR015915">
    <property type="entry name" value="Kelch-typ_b-propeller"/>
</dbReference>
<dbReference type="Gene3D" id="1.10.225.10">
    <property type="entry name" value="Saposin-like"/>
    <property type="match status" value="7"/>
</dbReference>
<dbReference type="InterPro" id="IPR011705">
    <property type="entry name" value="BACK"/>
</dbReference>
<dbReference type="OrthoDB" id="45365at2759"/>
<dbReference type="Pfam" id="PF02466">
    <property type="entry name" value="Tim17"/>
    <property type="match status" value="1"/>
</dbReference>
<evidence type="ECO:0000256" key="14">
    <source>
        <dbReference type="ARBA" id="ARBA00023212"/>
    </source>
</evidence>
<evidence type="ECO:0000256" key="4">
    <source>
        <dbReference type="ARBA" id="ARBA00022441"/>
    </source>
</evidence>
<dbReference type="SMART" id="SM00162">
    <property type="entry name" value="SAPA"/>
    <property type="match status" value="1"/>
</dbReference>
<dbReference type="Pfam" id="PF02199">
    <property type="entry name" value="SapA"/>
    <property type="match status" value="2"/>
</dbReference>
<evidence type="ECO:0000313" key="24">
    <source>
        <dbReference type="Proteomes" id="UP000678499"/>
    </source>
</evidence>
<evidence type="ECO:0000256" key="18">
    <source>
        <dbReference type="SAM" id="MobiDB-lite"/>
    </source>
</evidence>
<dbReference type="Pfam" id="PF00651">
    <property type="entry name" value="BTB"/>
    <property type="match status" value="1"/>
</dbReference>
<organism evidence="23">
    <name type="scientific">Notodromas monacha</name>
    <dbReference type="NCBI Taxonomy" id="399045"/>
    <lineage>
        <taxon>Eukaryota</taxon>
        <taxon>Metazoa</taxon>
        <taxon>Ecdysozoa</taxon>
        <taxon>Arthropoda</taxon>
        <taxon>Crustacea</taxon>
        <taxon>Oligostraca</taxon>
        <taxon>Ostracoda</taxon>
        <taxon>Podocopa</taxon>
        <taxon>Podocopida</taxon>
        <taxon>Cypridocopina</taxon>
        <taxon>Cypridoidea</taxon>
        <taxon>Cyprididae</taxon>
        <taxon>Notodromas</taxon>
    </lineage>
</organism>
<keyword evidence="19" id="KW-1133">Transmembrane helix</keyword>
<evidence type="ECO:0000256" key="17">
    <source>
        <dbReference type="ARBA" id="ARBA00041785"/>
    </source>
</evidence>
<dbReference type="PROSITE" id="PS50097">
    <property type="entry name" value="BTB"/>
    <property type="match status" value="1"/>
</dbReference>
<feature type="domain" description="Saposin B-type" evidence="20">
    <location>
        <begin position="1532"/>
        <end position="1617"/>
    </location>
</feature>
<accession>A0A7R9GFC0</accession>
<dbReference type="InterPro" id="IPR011001">
    <property type="entry name" value="Saposin-like"/>
</dbReference>
<dbReference type="InterPro" id="IPR008373">
    <property type="entry name" value="Saposin"/>
</dbReference>
<dbReference type="Proteomes" id="UP000678499">
    <property type="component" value="Unassembled WGS sequence"/>
</dbReference>
<dbReference type="FunFam" id="2.120.10.80:FF:000002">
    <property type="entry name" value="Kelch-like family member 2"/>
    <property type="match status" value="1"/>
</dbReference>
<dbReference type="SMART" id="SM00612">
    <property type="entry name" value="Kelch"/>
    <property type="match status" value="6"/>
</dbReference>
<dbReference type="GO" id="GO:0005576">
    <property type="term" value="C:extracellular region"/>
    <property type="evidence" value="ECO:0007669"/>
    <property type="project" value="UniProtKB-SubCell"/>
</dbReference>
<feature type="domain" description="Saposin B-type" evidence="20">
    <location>
        <begin position="1219"/>
        <end position="1300"/>
    </location>
</feature>
<feature type="transmembrane region" description="Helical" evidence="19">
    <location>
        <begin position="157"/>
        <end position="174"/>
    </location>
</feature>
<dbReference type="SUPFAM" id="SSF54695">
    <property type="entry name" value="POZ domain"/>
    <property type="match status" value="1"/>
</dbReference>
<evidence type="ECO:0000256" key="11">
    <source>
        <dbReference type="ARBA" id="ARBA00023157"/>
    </source>
</evidence>
<protein>
    <recommendedName>
        <fullName evidence="16">Pulmonary surfactant-associated protein B</fullName>
    </recommendedName>
    <alternativeName>
        <fullName evidence="17">Pulmonary surfactant-associated proteolipid SPL(Phe)</fullName>
    </alternativeName>
</protein>
<dbReference type="GO" id="GO:0003779">
    <property type="term" value="F:actin binding"/>
    <property type="evidence" value="ECO:0007669"/>
    <property type="project" value="UniProtKB-KW"/>
</dbReference>
<dbReference type="InterPro" id="IPR008138">
    <property type="entry name" value="SapB_2"/>
</dbReference>
<dbReference type="SMART" id="SM00875">
    <property type="entry name" value="BACK"/>
    <property type="match status" value="1"/>
</dbReference>
<proteinExistence type="predicted"/>
<dbReference type="PROSITE" id="PS50015">
    <property type="entry name" value="SAP_B"/>
    <property type="match status" value="6"/>
</dbReference>
<evidence type="ECO:0000256" key="3">
    <source>
        <dbReference type="ARBA" id="ARBA00022439"/>
    </source>
</evidence>
<keyword evidence="9" id="KW-0677">Repeat</keyword>
<dbReference type="Gene3D" id="3.30.710.10">
    <property type="entry name" value="Potassium Channel Kv1.1, Chain A"/>
    <property type="match status" value="1"/>
</dbReference>
<evidence type="ECO:0000256" key="7">
    <source>
        <dbReference type="ARBA" id="ARBA00022713"/>
    </source>
</evidence>
<dbReference type="InterPro" id="IPR007856">
    <property type="entry name" value="SapB_1"/>
</dbReference>
<dbReference type="InterPro" id="IPR006652">
    <property type="entry name" value="Kelch_1"/>
</dbReference>
<keyword evidence="24" id="KW-1185">Reference proteome</keyword>
<dbReference type="PROSITE" id="PS51110">
    <property type="entry name" value="SAP_A"/>
    <property type="match status" value="1"/>
</dbReference>
<dbReference type="SMART" id="SM00741">
    <property type="entry name" value="SapB"/>
    <property type="match status" value="7"/>
</dbReference>
<dbReference type="SUPFAM" id="SSF47862">
    <property type="entry name" value="Saposin"/>
    <property type="match status" value="6"/>
</dbReference>
<reference evidence="23" key="1">
    <citation type="submission" date="2020-11" db="EMBL/GenBank/DDBJ databases">
        <authorList>
            <person name="Tran Van P."/>
        </authorList>
    </citation>
    <scope>NUCLEOTIDE SEQUENCE</scope>
</reference>
<dbReference type="GO" id="GO:0005856">
    <property type="term" value="C:cytoskeleton"/>
    <property type="evidence" value="ECO:0007669"/>
    <property type="project" value="UniProtKB-SubCell"/>
</dbReference>
<evidence type="ECO:0000256" key="2">
    <source>
        <dbReference type="ARBA" id="ARBA00004364"/>
    </source>
</evidence>
<dbReference type="InterPro" id="IPR011333">
    <property type="entry name" value="SKP1/BTB/POZ_sf"/>
</dbReference>
<dbReference type="PANTHER" id="PTHR24412">
    <property type="entry name" value="KELCH PROTEIN"/>
    <property type="match status" value="1"/>
</dbReference>
<feature type="domain" description="Saposin A-type" evidence="22">
    <location>
        <begin position="801"/>
        <end position="841"/>
    </location>
</feature>
<sequence>MDKANDGDGSSMFSFYEPSIPVTASPNVGSLSPYLNFDPAFISPTGQPEFIFPEGASHKRGRFELAFSQIGGSVMVGAAAGGVNGLYAGLRDTALAGHSGAIRRTQLLNYVFKRGSASANVLGVLAVMYSGFGVLLSYGRGVDDELNTLAAAGLKRCAMGGLAGLGVSALYVALTSKDKLKEILLLRNASQSSLDESSQKPLSKKGSSLDRSPCKNKHHARKLLEGMQLLRGERMLCDVVLVAGGAEIPAHKLVLAASSPYFFAMFKDFEEKNLDKITIGEIDADALRLLVEYVYSSEIKVTEENVQNLLPAANILQLTAVRDVCCEFLLGQLHPSNCLGIRSFADLHGCQDLCTSAQAYVEMHFDEVVETDEFLALKGLQVCELISSDRLSVSSEEKVFECVIEWVQHDIEERLQNLPELMEHVRLPLLSKDYLVQRVEVEPLLKKSSACKDFLIEALKYHLLRDSQKRAFRSIRTRPRQPVGSPKMMLVVGGQAPKAIRSVECYDFTECQWTMVQEMPIRRCRAGLVVVGNEVWAVGGFNGSLRIRAVDAYDPTTDSWSAMPPMEARRSTLGVAVVNGLVYAIGGFDGSSGLSSGEVCDPKTGEWRSIAAMSLRRSSVGVGVMGNLLYAVGGYDGVSRQCLSSVECYNVETNAWTMVAEMTARRSGAGVGVCNGILYAVGGHDGPLVRNSVDAYNPERDVWYPVAEMASCRRNAGVVSLNGLLYVVGGDDGSSNLSTVEVYNPETDTWTMLPHRMRQGRSVLIELCASSLSRFYSSLVSSAESRDRSDLLILLNISAALVASEENCSDGPKMWCSTLKNAKTCNAMEHCIQAVWGAQKYPEDSDVPCHQCKEFVTEARDFLKKGKPGKSVRDMFQDNCKKSPYAWIVAECVSLSEGYEFEIERLVVSTLEPLSLCTAARFCNNKKIDEGIAETKSQQAPKIEESGPFVNLNDDTEIFYNECDVCQAKMGQLAIHFKAMTDVDVMDRLFMVCGEFGSYSSSCSALVMAHFDKMRTWIENRLKPVDLCQLTNKCMQPDSNKRGVLKNEDTCEVCTDTLNNWRSILVLNSTEEDFKELLLDVCTEVGFLVDQCRDVVDQYYVPLYDWLIHQFQPKVICKDIGFCSSTGDLEADVWPVLPVNDEEIAAPISSKVNLQPQIYDRGGLVKDGPLESDASWFDNIPDAIRHPLLPVNVVINPMSESTAQPLPENKLPSPIELAGSESCAICQTVLHEIENQLSDGQTQDEIKNIVENICDRLPTGIDQQCRGFVERYGSFAIELLVQKIDPASVCPKLNLCPEGIEIEIFSLDGGEFPKIVSYDLEANLAPQQETVTCVICEYAVGTLQQILGENATQDEVREALDSLCDRLPDKVVGECRLFVDAYSAEVIDAVLLNLTPQQTCRYLMLCTPPKPAIMDQKTDLTVEDLVASTKESTELERALATPGCILCEFIMRQLDEMLKNNATEENIEANLKMVCSVLPKTIRTDCDNFVAQYFKAIIDTLENVPPHEACSVIALCASRPTHGKENFRIQKETMRCLICKDLMGFLEEIISDDRIDHAIGDDLEKLCKYLPKGVGKKYKGQCRDIMEDYGPYVVSLIATLKKPQELCSYIDMCDAIPGMAQIDPNVENCELGPKYYCAKMSRAKACGKVSFCNENILTLKKTKKSSVKKLKH</sequence>
<keyword evidence="11" id="KW-1015">Disulfide bond</keyword>
<keyword evidence="13" id="KW-0009">Actin-binding</keyword>
<keyword evidence="7" id="KW-0305">Gaseous exchange</keyword>
<keyword evidence="14" id="KW-0206">Cytoskeleton</keyword>
<dbReference type="SMART" id="SM00225">
    <property type="entry name" value="BTB"/>
    <property type="match status" value="1"/>
</dbReference>
<feature type="domain" description="Saposin B-type" evidence="20">
    <location>
        <begin position="1329"/>
        <end position="1410"/>
    </location>
</feature>
<evidence type="ECO:0000313" key="23">
    <source>
        <dbReference type="EMBL" id="CAD7279040.1"/>
    </source>
</evidence>
<dbReference type="FunFam" id="1.10.225.10:FF:000008">
    <property type="entry name" value="Pulmonary surfactant-associated protein B"/>
    <property type="match status" value="1"/>
</dbReference>
<evidence type="ECO:0000256" key="9">
    <source>
        <dbReference type="ARBA" id="ARBA00022737"/>
    </source>
</evidence>
<comment type="function">
    <text evidence="15">Pulmonary surfactant-associated proteins promote alveolar stability by lowering the surface tension at the air-liquid interface in the peripheral air spaces. SP-B increases the collapse pressure of palmitic acid to nearly 70 millinewtons per meter.</text>
</comment>
<dbReference type="Gene3D" id="2.120.10.80">
    <property type="entry name" value="Kelch-type beta propeller"/>
    <property type="match status" value="1"/>
</dbReference>
<evidence type="ECO:0000259" key="22">
    <source>
        <dbReference type="PROSITE" id="PS51110"/>
    </source>
</evidence>
<feature type="domain" description="BTB" evidence="21">
    <location>
        <begin position="237"/>
        <end position="303"/>
    </location>
</feature>
<dbReference type="Pfam" id="PF07707">
    <property type="entry name" value="BACK"/>
    <property type="match status" value="1"/>
</dbReference>
<dbReference type="PRINTS" id="PR01797">
    <property type="entry name" value="SAPOSIN"/>
</dbReference>
<evidence type="ECO:0000259" key="20">
    <source>
        <dbReference type="PROSITE" id="PS50015"/>
    </source>
</evidence>
<feature type="compositionally biased region" description="Polar residues" evidence="18">
    <location>
        <begin position="196"/>
        <end position="210"/>
    </location>
</feature>
<dbReference type="EMBL" id="CAJPEX010001449">
    <property type="protein sequence ID" value="CAG0919192.1"/>
    <property type="molecule type" value="Genomic_DNA"/>
</dbReference>
<evidence type="ECO:0000259" key="21">
    <source>
        <dbReference type="PROSITE" id="PS50097"/>
    </source>
</evidence>
<feature type="transmembrane region" description="Helical" evidence="19">
    <location>
        <begin position="117"/>
        <end position="136"/>
    </location>
</feature>
<keyword evidence="3" id="KW-0767">Surface film</keyword>
<dbReference type="InterPro" id="IPR000210">
    <property type="entry name" value="BTB/POZ_dom"/>
</dbReference>
<dbReference type="FunFam" id="1.25.40.420:FF:000001">
    <property type="entry name" value="Kelch-like family member 12"/>
    <property type="match status" value="1"/>
</dbReference>
<keyword evidence="19" id="KW-0472">Membrane</keyword>
<dbReference type="GO" id="GO:0006665">
    <property type="term" value="P:sphingolipid metabolic process"/>
    <property type="evidence" value="ECO:0007669"/>
    <property type="project" value="InterPro"/>
</dbReference>
<evidence type="ECO:0000256" key="19">
    <source>
        <dbReference type="SAM" id="Phobius"/>
    </source>
</evidence>
<evidence type="ECO:0000256" key="10">
    <source>
        <dbReference type="ARBA" id="ARBA00022933"/>
    </source>
</evidence>
<evidence type="ECO:0000256" key="12">
    <source>
        <dbReference type="ARBA" id="ARBA00023180"/>
    </source>
</evidence>
<dbReference type="Gene3D" id="1.25.40.420">
    <property type="match status" value="1"/>
</dbReference>
<gene>
    <name evidence="23" type="ORF">NMOB1V02_LOCUS6726</name>
</gene>
<dbReference type="CDD" id="cd18445">
    <property type="entry name" value="BACK_KLHL2_like"/>
    <property type="match status" value="1"/>
</dbReference>
<feature type="domain" description="Saposin B-type" evidence="20">
    <location>
        <begin position="1440"/>
        <end position="1520"/>
    </location>
</feature>
<evidence type="ECO:0000256" key="13">
    <source>
        <dbReference type="ARBA" id="ARBA00023203"/>
    </source>
</evidence>
<keyword evidence="12" id="KW-0325">Glycoprotein</keyword>
<dbReference type="InterPro" id="IPR008139">
    <property type="entry name" value="SaposinB_dom"/>
</dbReference>
<evidence type="ECO:0000256" key="5">
    <source>
        <dbReference type="ARBA" id="ARBA00022490"/>
    </source>
</evidence>
<evidence type="ECO:0000256" key="6">
    <source>
        <dbReference type="ARBA" id="ARBA00022525"/>
    </source>
</evidence>
<feature type="transmembrane region" description="Helical" evidence="19">
    <location>
        <begin position="65"/>
        <end position="87"/>
    </location>
</feature>
<keyword evidence="5" id="KW-0963">Cytoplasm</keyword>
<evidence type="ECO:0000256" key="8">
    <source>
        <dbReference type="ARBA" id="ARBA00022729"/>
    </source>
</evidence>
<comment type="subcellular location">
    <subcellularLocation>
        <location evidence="1">Cytoplasm</location>
        <location evidence="1">Cytoskeleton</location>
    </subcellularLocation>
    <subcellularLocation>
        <location evidence="2">Secreted</location>
        <location evidence="2">Extracellular space</location>
        <location evidence="2">Surface film</location>
    </subcellularLocation>
</comment>
<keyword evidence="19" id="KW-0812">Transmembrane</keyword>
<feature type="domain" description="Saposin B-type" evidence="20">
    <location>
        <begin position="1047"/>
        <end position="1127"/>
    </location>
</feature>
<dbReference type="PANTHER" id="PTHR24412:SF466">
    <property type="entry name" value="RING CANAL KELCH PROTEIN"/>
    <property type="match status" value="1"/>
</dbReference>
<dbReference type="GO" id="GO:0005764">
    <property type="term" value="C:lysosome"/>
    <property type="evidence" value="ECO:0007669"/>
    <property type="project" value="InterPro"/>
</dbReference>
<feature type="domain" description="Saposin B-type" evidence="20">
    <location>
        <begin position="845"/>
        <end position="927"/>
    </location>
</feature>
<feature type="region of interest" description="Disordered" evidence="18">
    <location>
        <begin position="196"/>
        <end position="216"/>
    </location>
</feature>
<dbReference type="FunFam" id="3.30.710.10:FF:000001">
    <property type="entry name" value="Kelch-like family member 20"/>
    <property type="match status" value="1"/>
</dbReference>
<dbReference type="GO" id="GO:0016020">
    <property type="term" value="C:membrane"/>
    <property type="evidence" value="ECO:0007669"/>
    <property type="project" value="GOC"/>
</dbReference>
<keyword evidence="6" id="KW-0964">Secreted</keyword>
<keyword evidence="4" id="KW-0880">Kelch repeat</keyword>
<dbReference type="InterPro" id="IPR003119">
    <property type="entry name" value="SAP_A"/>
</dbReference>
<evidence type="ECO:0000256" key="16">
    <source>
        <dbReference type="ARBA" id="ARBA00041094"/>
    </source>
</evidence>
<dbReference type="GO" id="GO:0007585">
    <property type="term" value="P:respiratory gaseous exchange by respiratory system"/>
    <property type="evidence" value="ECO:0007669"/>
    <property type="project" value="UniProtKB-KW"/>
</dbReference>
<dbReference type="FunFam" id="1.10.225.10:FF:000002">
    <property type="entry name" value="prosaposin isoform X2"/>
    <property type="match status" value="1"/>
</dbReference>
<dbReference type="Pfam" id="PF03489">
    <property type="entry name" value="SapB_2"/>
    <property type="match status" value="3"/>
</dbReference>
<dbReference type="SUPFAM" id="SSF117281">
    <property type="entry name" value="Kelch motif"/>
    <property type="match status" value="1"/>
</dbReference>
<name>A0A7R9GFC0_9CRUS</name>
<evidence type="ECO:0000256" key="15">
    <source>
        <dbReference type="ARBA" id="ARBA00037221"/>
    </source>
</evidence>
<evidence type="ECO:0000256" key="1">
    <source>
        <dbReference type="ARBA" id="ARBA00004245"/>
    </source>
</evidence>
<keyword evidence="10" id="KW-0712">Selenocysteine</keyword>
<keyword evidence="8" id="KW-0732">Signal</keyword>
<dbReference type="Pfam" id="PF01344">
    <property type="entry name" value="Kelch_1"/>
    <property type="match status" value="6"/>
</dbReference>
<dbReference type="Pfam" id="PF05184">
    <property type="entry name" value="SapB_1"/>
    <property type="match status" value="3"/>
</dbReference>